<dbReference type="Proteomes" id="UP000183376">
    <property type="component" value="Chromosome I"/>
</dbReference>
<dbReference type="GO" id="GO:0070069">
    <property type="term" value="C:cytochrome complex"/>
    <property type="evidence" value="ECO:0007669"/>
    <property type="project" value="TreeGrafter"/>
</dbReference>
<feature type="transmembrane region" description="Helical" evidence="7">
    <location>
        <begin position="217"/>
        <end position="240"/>
    </location>
</feature>
<comment type="similarity">
    <text evidence="2">Belongs to the cytochrome ubiquinol oxidase subunit 2 family.</text>
</comment>
<dbReference type="InterPro" id="IPR003317">
    <property type="entry name" value="Cyt-d_oxidase_su2"/>
</dbReference>
<gene>
    <name evidence="8" type="ORF">SAMN04489726_7481</name>
</gene>
<dbReference type="EMBL" id="LT629701">
    <property type="protein sequence ID" value="SDN62802.1"/>
    <property type="molecule type" value="Genomic_DNA"/>
</dbReference>
<evidence type="ECO:0000313" key="8">
    <source>
        <dbReference type="EMBL" id="SDN62802.1"/>
    </source>
</evidence>
<dbReference type="RefSeq" id="WP_030428563.1">
    <property type="nucleotide sequence ID" value="NZ_JOEF01000004.1"/>
</dbReference>
<evidence type="ECO:0000256" key="2">
    <source>
        <dbReference type="ARBA" id="ARBA00007543"/>
    </source>
</evidence>
<keyword evidence="4 7" id="KW-0812">Transmembrane</keyword>
<evidence type="ECO:0000256" key="1">
    <source>
        <dbReference type="ARBA" id="ARBA00004651"/>
    </source>
</evidence>
<name>A0A1H0CY26_ALLAB</name>
<keyword evidence="3" id="KW-1003">Cell membrane</keyword>
<dbReference type="Pfam" id="PF02322">
    <property type="entry name" value="Cyt_bd_oxida_II"/>
    <property type="match status" value="1"/>
</dbReference>
<keyword evidence="5 7" id="KW-1133">Transmembrane helix</keyword>
<organism evidence="8 9">
    <name type="scientific">Allokutzneria albata</name>
    <name type="common">Kibdelosporangium albatum</name>
    <dbReference type="NCBI Taxonomy" id="211114"/>
    <lineage>
        <taxon>Bacteria</taxon>
        <taxon>Bacillati</taxon>
        <taxon>Actinomycetota</taxon>
        <taxon>Actinomycetes</taxon>
        <taxon>Pseudonocardiales</taxon>
        <taxon>Pseudonocardiaceae</taxon>
        <taxon>Allokutzneria</taxon>
    </lineage>
</organism>
<dbReference type="PANTHER" id="PTHR43141">
    <property type="entry name" value="CYTOCHROME BD2 SUBUNIT II"/>
    <property type="match status" value="1"/>
</dbReference>
<dbReference type="AlphaFoldDB" id="A0A1H0CY26"/>
<feature type="transmembrane region" description="Helical" evidence="7">
    <location>
        <begin position="143"/>
        <end position="164"/>
    </location>
</feature>
<proteinExistence type="inferred from homology"/>
<keyword evidence="9" id="KW-1185">Reference proteome</keyword>
<feature type="transmembrane region" description="Helical" evidence="7">
    <location>
        <begin position="185"/>
        <end position="205"/>
    </location>
</feature>
<evidence type="ECO:0000313" key="9">
    <source>
        <dbReference type="Proteomes" id="UP000183376"/>
    </source>
</evidence>
<keyword evidence="6 7" id="KW-0472">Membrane</keyword>
<evidence type="ECO:0000256" key="3">
    <source>
        <dbReference type="ARBA" id="ARBA00022475"/>
    </source>
</evidence>
<protein>
    <submittedName>
        <fullName evidence="8">Cytochrome bd-I ubiquinol oxidase subunit 2 apoprotein</fullName>
    </submittedName>
</protein>
<dbReference type="STRING" id="211114.SAMN04489726_7481"/>
<evidence type="ECO:0000256" key="5">
    <source>
        <dbReference type="ARBA" id="ARBA00022989"/>
    </source>
</evidence>
<dbReference type="GO" id="GO:0019646">
    <property type="term" value="P:aerobic electron transport chain"/>
    <property type="evidence" value="ECO:0007669"/>
    <property type="project" value="TreeGrafter"/>
</dbReference>
<sequence length="250" mass="27010">MELVAAGLLAFFAIGYFVLGGADIGLGALLPFLGRTPAERRLVITGIAPVFLGNEVWLVATAGVLVGAFPDLEGKLLTEHFPAVVALLLGWVVRDAGLWLRHQFDRRAWQGLCDTAVTLGSWTVALAWGWVFSGLLTGAANPIIGVAVALLFAVHGLAFAALRLSGRSRERAAWLSGPLTEFRMFVLTAAVMALLCFAVGFRLPLVDSAADPATLKLLVPTLLVITPVLVLAQVWMWRLFRHRAERPMYL</sequence>
<reference evidence="8 9" key="1">
    <citation type="submission" date="2016-10" db="EMBL/GenBank/DDBJ databases">
        <authorList>
            <person name="de Groot N.N."/>
        </authorList>
    </citation>
    <scope>NUCLEOTIDE SEQUENCE [LARGE SCALE GENOMIC DNA]</scope>
    <source>
        <strain evidence="8 9">DSM 44149</strain>
    </source>
</reference>
<evidence type="ECO:0000256" key="7">
    <source>
        <dbReference type="SAM" id="Phobius"/>
    </source>
</evidence>
<dbReference type="GO" id="GO:0005886">
    <property type="term" value="C:plasma membrane"/>
    <property type="evidence" value="ECO:0007669"/>
    <property type="project" value="UniProtKB-SubCell"/>
</dbReference>
<feature type="transmembrane region" description="Helical" evidence="7">
    <location>
        <begin position="42"/>
        <end position="69"/>
    </location>
</feature>
<dbReference type="GO" id="GO:0016682">
    <property type="term" value="F:oxidoreductase activity, acting on diphenols and related substances as donors, oxygen as acceptor"/>
    <property type="evidence" value="ECO:0007669"/>
    <property type="project" value="TreeGrafter"/>
</dbReference>
<evidence type="ECO:0000256" key="6">
    <source>
        <dbReference type="ARBA" id="ARBA00023136"/>
    </source>
</evidence>
<feature type="transmembrane region" description="Helical" evidence="7">
    <location>
        <begin position="81"/>
        <end position="100"/>
    </location>
</feature>
<feature type="transmembrane region" description="Helical" evidence="7">
    <location>
        <begin position="112"/>
        <end position="131"/>
    </location>
</feature>
<dbReference type="OrthoDB" id="9776710at2"/>
<accession>A0A1H0CY26</accession>
<evidence type="ECO:0000256" key="4">
    <source>
        <dbReference type="ARBA" id="ARBA00022692"/>
    </source>
</evidence>
<dbReference type="eggNOG" id="COG1294">
    <property type="taxonomic scope" value="Bacteria"/>
</dbReference>
<dbReference type="PANTHER" id="PTHR43141:SF4">
    <property type="entry name" value="CYTOCHROME BD2 SUBUNIT II"/>
    <property type="match status" value="1"/>
</dbReference>
<dbReference type="GO" id="GO:0009055">
    <property type="term" value="F:electron transfer activity"/>
    <property type="evidence" value="ECO:0007669"/>
    <property type="project" value="TreeGrafter"/>
</dbReference>
<comment type="subcellular location">
    <subcellularLocation>
        <location evidence="1">Cell membrane</location>
        <topology evidence="1">Multi-pass membrane protein</topology>
    </subcellularLocation>
</comment>
<feature type="transmembrane region" description="Helical" evidence="7">
    <location>
        <begin position="6"/>
        <end position="30"/>
    </location>
</feature>